<proteinExistence type="predicted"/>
<accession>A0AAD4BLD6</accession>
<organism evidence="1 2">
    <name type="scientific">Boletus edulis BED1</name>
    <dbReference type="NCBI Taxonomy" id="1328754"/>
    <lineage>
        <taxon>Eukaryota</taxon>
        <taxon>Fungi</taxon>
        <taxon>Dikarya</taxon>
        <taxon>Basidiomycota</taxon>
        <taxon>Agaricomycotina</taxon>
        <taxon>Agaricomycetes</taxon>
        <taxon>Agaricomycetidae</taxon>
        <taxon>Boletales</taxon>
        <taxon>Boletineae</taxon>
        <taxon>Boletaceae</taxon>
        <taxon>Boletoideae</taxon>
        <taxon>Boletus</taxon>
    </lineage>
</organism>
<dbReference type="AlphaFoldDB" id="A0AAD4BLD6"/>
<keyword evidence="2" id="KW-1185">Reference proteome</keyword>
<sequence length="175" mass="19811">MYYSIKHDQVAMLTTTSSELTIMKRDLINLWVHFPPQENIWCINRSSILQWLSAGTVLEMERLTDLLHMQWSYSSLRPRESIMMKQEGILICATAGNKQTLQDVPSGTLVETLAMTAEHPTLPSPTEVRIISVQTINSYLVTYVPCHCNLGTYQLDPSTPQTPMVNMLEGGRRGL</sequence>
<protein>
    <submittedName>
        <fullName evidence="1">Uncharacterized protein</fullName>
    </submittedName>
</protein>
<gene>
    <name evidence="1" type="ORF">L210DRAFT_3507092</name>
</gene>
<evidence type="ECO:0000313" key="2">
    <source>
        <dbReference type="Proteomes" id="UP001194468"/>
    </source>
</evidence>
<comment type="caution">
    <text evidence="1">The sequence shown here is derived from an EMBL/GenBank/DDBJ whole genome shotgun (WGS) entry which is preliminary data.</text>
</comment>
<dbReference type="EMBL" id="WHUW01000034">
    <property type="protein sequence ID" value="KAF8433336.1"/>
    <property type="molecule type" value="Genomic_DNA"/>
</dbReference>
<name>A0AAD4BLD6_BOLED</name>
<reference evidence="1" key="2">
    <citation type="journal article" date="2020" name="Nat. Commun.">
        <title>Large-scale genome sequencing of mycorrhizal fungi provides insights into the early evolution of symbiotic traits.</title>
        <authorList>
            <person name="Miyauchi S."/>
            <person name="Kiss E."/>
            <person name="Kuo A."/>
            <person name="Drula E."/>
            <person name="Kohler A."/>
            <person name="Sanchez-Garcia M."/>
            <person name="Morin E."/>
            <person name="Andreopoulos B."/>
            <person name="Barry K.W."/>
            <person name="Bonito G."/>
            <person name="Buee M."/>
            <person name="Carver A."/>
            <person name="Chen C."/>
            <person name="Cichocki N."/>
            <person name="Clum A."/>
            <person name="Culley D."/>
            <person name="Crous P.W."/>
            <person name="Fauchery L."/>
            <person name="Girlanda M."/>
            <person name="Hayes R.D."/>
            <person name="Keri Z."/>
            <person name="LaButti K."/>
            <person name="Lipzen A."/>
            <person name="Lombard V."/>
            <person name="Magnuson J."/>
            <person name="Maillard F."/>
            <person name="Murat C."/>
            <person name="Nolan M."/>
            <person name="Ohm R.A."/>
            <person name="Pangilinan J."/>
            <person name="Pereira M.F."/>
            <person name="Perotto S."/>
            <person name="Peter M."/>
            <person name="Pfister S."/>
            <person name="Riley R."/>
            <person name="Sitrit Y."/>
            <person name="Stielow J.B."/>
            <person name="Szollosi G."/>
            <person name="Zifcakova L."/>
            <person name="Stursova M."/>
            <person name="Spatafora J.W."/>
            <person name="Tedersoo L."/>
            <person name="Vaario L.M."/>
            <person name="Yamada A."/>
            <person name="Yan M."/>
            <person name="Wang P."/>
            <person name="Xu J."/>
            <person name="Bruns T."/>
            <person name="Baldrian P."/>
            <person name="Vilgalys R."/>
            <person name="Dunand C."/>
            <person name="Henrissat B."/>
            <person name="Grigoriev I.V."/>
            <person name="Hibbett D."/>
            <person name="Nagy L.G."/>
            <person name="Martin F.M."/>
        </authorList>
    </citation>
    <scope>NUCLEOTIDE SEQUENCE</scope>
    <source>
        <strain evidence="1">BED1</strain>
    </source>
</reference>
<evidence type="ECO:0000313" key="1">
    <source>
        <dbReference type="EMBL" id="KAF8433336.1"/>
    </source>
</evidence>
<reference evidence="1" key="1">
    <citation type="submission" date="2019-10" db="EMBL/GenBank/DDBJ databases">
        <authorList>
            <consortium name="DOE Joint Genome Institute"/>
            <person name="Kuo A."/>
            <person name="Miyauchi S."/>
            <person name="Kiss E."/>
            <person name="Drula E."/>
            <person name="Kohler A."/>
            <person name="Sanchez-Garcia M."/>
            <person name="Andreopoulos B."/>
            <person name="Barry K.W."/>
            <person name="Bonito G."/>
            <person name="Buee M."/>
            <person name="Carver A."/>
            <person name="Chen C."/>
            <person name="Cichocki N."/>
            <person name="Clum A."/>
            <person name="Culley D."/>
            <person name="Crous P.W."/>
            <person name="Fauchery L."/>
            <person name="Girlanda M."/>
            <person name="Hayes R."/>
            <person name="Keri Z."/>
            <person name="LaButti K."/>
            <person name="Lipzen A."/>
            <person name="Lombard V."/>
            <person name="Magnuson J."/>
            <person name="Maillard F."/>
            <person name="Morin E."/>
            <person name="Murat C."/>
            <person name="Nolan M."/>
            <person name="Ohm R."/>
            <person name="Pangilinan J."/>
            <person name="Pereira M."/>
            <person name="Perotto S."/>
            <person name="Peter M."/>
            <person name="Riley R."/>
            <person name="Sitrit Y."/>
            <person name="Stielow B."/>
            <person name="Szollosi G."/>
            <person name="Zifcakova L."/>
            <person name="Stursova M."/>
            <person name="Spatafora J.W."/>
            <person name="Tedersoo L."/>
            <person name="Vaario L.-M."/>
            <person name="Yamada A."/>
            <person name="Yan M."/>
            <person name="Wang P."/>
            <person name="Xu J."/>
            <person name="Bruns T."/>
            <person name="Baldrian P."/>
            <person name="Vilgalys R."/>
            <person name="Henrissat B."/>
            <person name="Grigoriev I.V."/>
            <person name="Hibbett D."/>
            <person name="Nagy L.G."/>
            <person name="Martin F.M."/>
        </authorList>
    </citation>
    <scope>NUCLEOTIDE SEQUENCE</scope>
    <source>
        <strain evidence="1">BED1</strain>
    </source>
</reference>
<dbReference type="Proteomes" id="UP001194468">
    <property type="component" value="Unassembled WGS sequence"/>
</dbReference>